<dbReference type="PANTHER" id="PTHR33558">
    <property type="entry name" value="GLUTAREDOXIN-LIKE PROTEIN C5ORF63 HOMOLOG"/>
    <property type="match status" value="1"/>
</dbReference>
<proteinExistence type="inferred from homology"/>
<reference evidence="2" key="1">
    <citation type="submission" date="2020-11" db="EMBL/GenBank/DDBJ databases">
        <title>Kefir isolates.</title>
        <authorList>
            <person name="Marcisauskas S."/>
            <person name="Kim Y."/>
            <person name="Blasche S."/>
        </authorList>
    </citation>
    <scope>NUCLEOTIDE SEQUENCE</scope>
    <source>
        <strain evidence="2">Olga-1</strain>
    </source>
</reference>
<evidence type="ECO:0000313" key="3">
    <source>
        <dbReference type="Proteomes" id="UP000697127"/>
    </source>
</evidence>
<dbReference type="Gene3D" id="3.40.30.10">
    <property type="entry name" value="Glutaredoxin"/>
    <property type="match status" value="1"/>
</dbReference>
<sequence>MRRFNSTLATKTYLKFFTKPDCMLCYEAKTVLENALDEINPNMLKTIGQIEEVDITAHENKQWFDCYRYDIPVLHVERDGFKKVVFMHKFDKEELVEELGEEV</sequence>
<dbReference type="SUPFAM" id="SSF52833">
    <property type="entry name" value="Thioredoxin-like"/>
    <property type="match status" value="1"/>
</dbReference>
<evidence type="ECO:0000313" key="2">
    <source>
        <dbReference type="EMBL" id="KAG0687369.1"/>
    </source>
</evidence>
<name>A0A9P6WHM7_9ASCO</name>
<keyword evidence="1" id="KW-0249">Electron transport</keyword>
<organism evidence="2 3">
    <name type="scientific">Pichia californica</name>
    <dbReference type="NCBI Taxonomy" id="460514"/>
    <lineage>
        <taxon>Eukaryota</taxon>
        <taxon>Fungi</taxon>
        <taxon>Dikarya</taxon>
        <taxon>Ascomycota</taxon>
        <taxon>Saccharomycotina</taxon>
        <taxon>Pichiomycetes</taxon>
        <taxon>Pichiales</taxon>
        <taxon>Pichiaceae</taxon>
        <taxon>Pichia</taxon>
    </lineage>
</organism>
<comment type="similarity">
    <text evidence="1">Belongs to the glutaredoxin family.</text>
</comment>
<dbReference type="EMBL" id="PUHW01000272">
    <property type="protein sequence ID" value="KAG0687369.1"/>
    <property type="molecule type" value="Genomic_DNA"/>
</dbReference>
<evidence type="ECO:0000256" key="1">
    <source>
        <dbReference type="RuleBase" id="RU363082"/>
    </source>
</evidence>
<dbReference type="InterPro" id="IPR036249">
    <property type="entry name" value="Thioredoxin-like_sf"/>
</dbReference>
<dbReference type="Proteomes" id="UP000697127">
    <property type="component" value="Unassembled WGS sequence"/>
</dbReference>
<dbReference type="InterPro" id="IPR008554">
    <property type="entry name" value="Glutaredoxin-like"/>
</dbReference>
<dbReference type="Pfam" id="PF05768">
    <property type="entry name" value="Glrx-like"/>
    <property type="match status" value="1"/>
</dbReference>
<gene>
    <name evidence="2" type="ORF">C6P40_002455</name>
</gene>
<keyword evidence="3" id="KW-1185">Reference proteome</keyword>
<dbReference type="PANTHER" id="PTHR33558:SF1">
    <property type="entry name" value="GLUTAREDOXIN-LIKE PROTEIN C5ORF63 HOMOLOG"/>
    <property type="match status" value="1"/>
</dbReference>
<comment type="caution">
    <text evidence="2">The sequence shown here is derived from an EMBL/GenBank/DDBJ whole genome shotgun (WGS) entry which is preliminary data.</text>
</comment>
<keyword evidence="1" id="KW-0813">Transport</keyword>
<dbReference type="OrthoDB" id="429967at2759"/>
<dbReference type="AlphaFoldDB" id="A0A9P6WHM7"/>
<dbReference type="InterPro" id="IPR052565">
    <property type="entry name" value="Glutaredoxin-like_YDR286C"/>
</dbReference>
<protein>
    <recommendedName>
        <fullName evidence="1">Glutaredoxin-like protein</fullName>
    </recommendedName>
</protein>
<accession>A0A9P6WHM7</accession>